<feature type="domain" description="Histidine kinase/HSP90-like ATPase" evidence="1">
    <location>
        <begin position="44"/>
        <end position="144"/>
    </location>
</feature>
<protein>
    <submittedName>
        <fullName evidence="2">ATP-binding protein</fullName>
    </submittedName>
</protein>
<dbReference type="GO" id="GO:0005524">
    <property type="term" value="F:ATP binding"/>
    <property type="evidence" value="ECO:0007669"/>
    <property type="project" value="UniProtKB-KW"/>
</dbReference>
<dbReference type="InterPro" id="IPR036890">
    <property type="entry name" value="HATPase_C_sf"/>
</dbReference>
<dbReference type="InterPro" id="IPR003594">
    <property type="entry name" value="HATPase_dom"/>
</dbReference>
<name>A0ABX7BBS8_9PROT</name>
<evidence type="ECO:0000313" key="2">
    <source>
        <dbReference type="EMBL" id="QQP91190.1"/>
    </source>
</evidence>
<gene>
    <name evidence="2" type="ORF">IGS68_08270</name>
</gene>
<keyword evidence="2" id="KW-0067">ATP-binding</keyword>
<accession>A0ABX7BBS8</accession>
<evidence type="ECO:0000259" key="1">
    <source>
        <dbReference type="SMART" id="SM00387"/>
    </source>
</evidence>
<dbReference type="SMART" id="SM00387">
    <property type="entry name" value="HATPase_c"/>
    <property type="match status" value="1"/>
</dbReference>
<dbReference type="RefSeq" id="WP_201078844.1">
    <property type="nucleotide sequence ID" value="NZ_CP067420.1"/>
</dbReference>
<sequence>MRPDPGHEGGAADGEVIPIQTGADVSRVRRVAAAAMATIGASKIETTRMVTAASELARNTLDYGGGGEMRIAIVGRMSRRKVEMIFSDRGPGIADIALALKDGYSTGGGLGLGLSGAKRLCKEFEIRSAPGEGTIVKVASWTERP</sequence>
<dbReference type="Gene3D" id="3.30.565.10">
    <property type="entry name" value="Histidine kinase-like ATPase, C-terminal domain"/>
    <property type="match status" value="1"/>
</dbReference>
<proteinExistence type="predicted"/>
<evidence type="ECO:0000313" key="3">
    <source>
        <dbReference type="Proteomes" id="UP000595197"/>
    </source>
</evidence>
<reference evidence="2" key="1">
    <citation type="submission" date="2021-02" db="EMBL/GenBank/DDBJ databases">
        <title>Skermanella TT6 skin isolate.</title>
        <authorList>
            <person name="Lee K."/>
            <person name="Ganzorig M."/>
        </authorList>
    </citation>
    <scope>NUCLEOTIDE SEQUENCE</scope>
    <source>
        <strain evidence="2">TT6</strain>
    </source>
</reference>
<dbReference type="SUPFAM" id="SSF55874">
    <property type="entry name" value="ATPase domain of HSP90 chaperone/DNA topoisomerase II/histidine kinase"/>
    <property type="match status" value="1"/>
</dbReference>
<dbReference type="Pfam" id="PF02518">
    <property type="entry name" value="HATPase_c"/>
    <property type="match status" value="1"/>
</dbReference>
<organism evidence="2 3">
    <name type="scientific">Skermanella cutis</name>
    <dbReference type="NCBI Taxonomy" id="2775420"/>
    <lineage>
        <taxon>Bacteria</taxon>
        <taxon>Pseudomonadati</taxon>
        <taxon>Pseudomonadota</taxon>
        <taxon>Alphaproteobacteria</taxon>
        <taxon>Rhodospirillales</taxon>
        <taxon>Azospirillaceae</taxon>
        <taxon>Skermanella</taxon>
    </lineage>
</organism>
<keyword evidence="3" id="KW-1185">Reference proteome</keyword>
<keyword evidence="2" id="KW-0547">Nucleotide-binding</keyword>
<dbReference type="EMBL" id="CP067420">
    <property type="protein sequence ID" value="QQP91190.1"/>
    <property type="molecule type" value="Genomic_DNA"/>
</dbReference>
<dbReference type="Proteomes" id="UP000595197">
    <property type="component" value="Chromosome"/>
</dbReference>